<dbReference type="InterPro" id="IPR017067">
    <property type="entry name" value="RNase_H1_euk"/>
</dbReference>
<comment type="cofactor">
    <cofactor evidence="2">
        <name>Mg(2+)</name>
        <dbReference type="ChEBI" id="CHEBI:18420"/>
    </cofactor>
</comment>
<feature type="domain" description="RNase H type-1" evidence="10">
    <location>
        <begin position="65"/>
        <end position="215"/>
    </location>
</feature>
<evidence type="ECO:0000256" key="7">
    <source>
        <dbReference type="ARBA" id="ARBA00022759"/>
    </source>
</evidence>
<comment type="catalytic activity">
    <reaction evidence="1">
        <text>Endonucleolytic cleavage to 5'-phosphomonoester.</text>
        <dbReference type="EC" id="3.1.26.4"/>
    </reaction>
</comment>
<dbReference type="Gene3D" id="3.40.970.10">
    <property type="entry name" value="Ribonuclease H1, N-terminal domain"/>
    <property type="match status" value="1"/>
</dbReference>
<dbReference type="CDD" id="cd09280">
    <property type="entry name" value="RNase_HI_eukaryote_like"/>
    <property type="match status" value="1"/>
</dbReference>
<evidence type="ECO:0000256" key="6">
    <source>
        <dbReference type="ARBA" id="ARBA00022723"/>
    </source>
</evidence>
<evidence type="ECO:0000256" key="3">
    <source>
        <dbReference type="ARBA" id="ARBA00005300"/>
    </source>
</evidence>
<dbReference type="EC" id="3.1.26.4" evidence="4"/>
<keyword evidence="5" id="KW-0540">Nuclease</keyword>
<dbReference type="PANTHER" id="PTHR10642:SF26">
    <property type="entry name" value="RIBONUCLEASE H1"/>
    <property type="match status" value="1"/>
</dbReference>
<dbReference type="GO" id="GO:0000287">
    <property type="term" value="F:magnesium ion binding"/>
    <property type="evidence" value="ECO:0007669"/>
    <property type="project" value="InterPro"/>
</dbReference>
<evidence type="ECO:0000256" key="5">
    <source>
        <dbReference type="ARBA" id="ARBA00022722"/>
    </source>
</evidence>
<comment type="similarity">
    <text evidence="3">Belongs to the RNase H family.</text>
</comment>
<dbReference type="InterPro" id="IPR037056">
    <property type="entry name" value="RNase_H1_N_sf"/>
</dbReference>
<dbReference type="SUPFAM" id="SSF55658">
    <property type="entry name" value="L9 N-domain-like"/>
    <property type="match status" value="1"/>
</dbReference>
<dbReference type="GO" id="GO:0003676">
    <property type="term" value="F:nucleic acid binding"/>
    <property type="evidence" value="ECO:0007669"/>
    <property type="project" value="InterPro"/>
</dbReference>
<dbReference type="FunFam" id="3.40.970.10:FF:000001">
    <property type="entry name" value="Ribonuclease H1"/>
    <property type="match status" value="1"/>
</dbReference>
<evidence type="ECO:0000256" key="1">
    <source>
        <dbReference type="ARBA" id="ARBA00000077"/>
    </source>
</evidence>
<evidence type="ECO:0000256" key="2">
    <source>
        <dbReference type="ARBA" id="ARBA00001946"/>
    </source>
</evidence>
<sequence length="224" mass="25126">MFYAVANGRTPGIFLTWAECYDSVKGYKKPIYKKFATRAEAEFFISINTPGVIGEPVVETPQFDFTPDYCVYTDGACSNNGRKNANAGIGIYFGENDPRNLSKKITGKQTNNVAELTAIIETYPLIETDVIIGKKIVIFSDSEYAIKCVSTYGEKCERKNWTLDIPNKDLVKTVYELYKNKPNIRFHHIRAHTDNIDIHSIGNANADKLANIAIGLEECPYSTK</sequence>
<dbReference type="GO" id="GO:0004523">
    <property type="term" value="F:RNA-DNA hybrid ribonuclease activity"/>
    <property type="evidence" value="ECO:0007669"/>
    <property type="project" value="UniProtKB-EC"/>
</dbReference>
<dbReference type="PIRSF" id="PIRSF036852">
    <property type="entry name" value="Ribonuclease_H1_euk"/>
    <property type="match status" value="1"/>
</dbReference>
<accession>A0A6C0KHD0</accession>
<evidence type="ECO:0000259" key="10">
    <source>
        <dbReference type="PROSITE" id="PS50879"/>
    </source>
</evidence>
<organism evidence="11">
    <name type="scientific">viral metagenome</name>
    <dbReference type="NCBI Taxonomy" id="1070528"/>
    <lineage>
        <taxon>unclassified sequences</taxon>
        <taxon>metagenomes</taxon>
        <taxon>organismal metagenomes</taxon>
    </lineage>
</organism>
<evidence type="ECO:0000256" key="9">
    <source>
        <dbReference type="ARBA" id="ARBA00022842"/>
    </source>
</evidence>
<keyword evidence="7" id="KW-0255">Endonuclease</keyword>
<protein>
    <recommendedName>
        <fullName evidence="4">ribonuclease H</fullName>
        <ecNumber evidence="4">3.1.26.4</ecNumber>
    </recommendedName>
</protein>
<dbReference type="PANTHER" id="PTHR10642">
    <property type="entry name" value="RIBONUCLEASE H1"/>
    <property type="match status" value="1"/>
</dbReference>
<evidence type="ECO:0000256" key="4">
    <source>
        <dbReference type="ARBA" id="ARBA00012180"/>
    </source>
</evidence>
<dbReference type="Pfam" id="PF00075">
    <property type="entry name" value="RNase_H"/>
    <property type="match status" value="1"/>
</dbReference>
<dbReference type="InterPro" id="IPR036397">
    <property type="entry name" value="RNaseH_sf"/>
</dbReference>
<keyword evidence="6" id="KW-0479">Metal-binding</keyword>
<name>A0A6C0KHD0_9ZZZZ</name>
<dbReference type="InterPro" id="IPR011320">
    <property type="entry name" value="RNase_H1_N"/>
</dbReference>
<dbReference type="InterPro" id="IPR002156">
    <property type="entry name" value="RNaseH_domain"/>
</dbReference>
<dbReference type="SUPFAM" id="SSF53098">
    <property type="entry name" value="Ribonuclease H-like"/>
    <property type="match status" value="1"/>
</dbReference>
<keyword evidence="8" id="KW-0378">Hydrolase</keyword>
<dbReference type="AlphaFoldDB" id="A0A6C0KHD0"/>
<dbReference type="GO" id="GO:0043137">
    <property type="term" value="P:DNA replication, removal of RNA primer"/>
    <property type="evidence" value="ECO:0007669"/>
    <property type="project" value="TreeGrafter"/>
</dbReference>
<proteinExistence type="inferred from homology"/>
<dbReference type="Gene3D" id="3.30.420.10">
    <property type="entry name" value="Ribonuclease H-like superfamily/Ribonuclease H"/>
    <property type="match status" value="1"/>
</dbReference>
<evidence type="ECO:0000256" key="8">
    <source>
        <dbReference type="ARBA" id="ARBA00022801"/>
    </source>
</evidence>
<dbReference type="InterPro" id="IPR009027">
    <property type="entry name" value="Ribosomal_bL9/RNase_H1_N"/>
</dbReference>
<dbReference type="InterPro" id="IPR050092">
    <property type="entry name" value="RNase_H"/>
</dbReference>
<evidence type="ECO:0000313" key="11">
    <source>
        <dbReference type="EMBL" id="QHU16601.1"/>
    </source>
</evidence>
<dbReference type="Pfam" id="PF01693">
    <property type="entry name" value="Cauli_VI"/>
    <property type="match status" value="1"/>
</dbReference>
<dbReference type="PROSITE" id="PS50879">
    <property type="entry name" value="RNASE_H_1"/>
    <property type="match status" value="1"/>
</dbReference>
<reference evidence="11" key="1">
    <citation type="journal article" date="2020" name="Nature">
        <title>Giant virus diversity and host interactions through global metagenomics.</title>
        <authorList>
            <person name="Schulz F."/>
            <person name="Roux S."/>
            <person name="Paez-Espino D."/>
            <person name="Jungbluth S."/>
            <person name="Walsh D.A."/>
            <person name="Denef V.J."/>
            <person name="McMahon K.D."/>
            <person name="Konstantinidis K.T."/>
            <person name="Eloe-Fadrosh E.A."/>
            <person name="Kyrpides N.C."/>
            <person name="Woyke T."/>
        </authorList>
    </citation>
    <scope>NUCLEOTIDE SEQUENCE</scope>
    <source>
        <strain evidence="11">GVMAG-S-3300012000-53</strain>
    </source>
</reference>
<keyword evidence="9" id="KW-0460">Magnesium</keyword>
<dbReference type="InterPro" id="IPR012337">
    <property type="entry name" value="RNaseH-like_sf"/>
</dbReference>
<dbReference type="EMBL" id="MN740887">
    <property type="protein sequence ID" value="QHU16601.1"/>
    <property type="molecule type" value="Genomic_DNA"/>
</dbReference>